<evidence type="ECO:0000313" key="3">
    <source>
        <dbReference type="Proteomes" id="UP001523369"/>
    </source>
</evidence>
<dbReference type="PANTHER" id="PTHR30543">
    <property type="entry name" value="CHROMATE REDUCTASE"/>
    <property type="match status" value="1"/>
</dbReference>
<dbReference type="EMBL" id="JAMYJR010000020">
    <property type="protein sequence ID" value="MCO8272697.1"/>
    <property type="molecule type" value="Genomic_DNA"/>
</dbReference>
<dbReference type="InterPro" id="IPR050712">
    <property type="entry name" value="NAD(P)H-dep_reductase"/>
</dbReference>
<feature type="domain" description="NADPH-dependent FMN reductase-like" evidence="1">
    <location>
        <begin position="7"/>
        <end position="143"/>
    </location>
</feature>
<dbReference type="RefSeq" id="WP_253238792.1">
    <property type="nucleotide sequence ID" value="NZ_JAMYJR010000020.1"/>
</dbReference>
<reference evidence="2 3" key="1">
    <citation type="submission" date="2022-06" db="EMBL/GenBank/DDBJ databases">
        <title>New Species of the Genus Actinoplanes, ActinopZanes ferrugineus.</title>
        <authorList>
            <person name="Ding P."/>
        </authorList>
    </citation>
    <scope>NUCLEOTIDE SEQUENCE [LARGE SCALE GENOMIC DNA]</scope>
    <source>
        <strain evidence="2 3">TRM88003</strain>
    </source>
</reference>
<dbReference type="PANTHER" id="PTHR30543:SF21">
    <property type="entry name" value="NAD(P)H-DEPENDENT FMN REDUCTASE LOT6"/>
    <property type="match status" value="1"/>
</dbReference>
<dbReference type="Pfam" id="PF03358">
    <property type="entry name" value="FMN_red"/>
    <property type="match status" value="1"/>
</dbReference>
<dbReference type="InterPro" id="IPR005025">
    <property type="entry name" value="FMN_Rdtase-like_dom"/>
</dbReference>
<sequence>MNQPPLVAVVVGSTRPHRISLDVAQWARAVIADGSRLRYEIVDLAEVGLPLLDEPAPAAFGHYANEHTKRWSAVVTRFDAFLFVYPQYNWGYPGVLKNALDFLYHEWHGKPASLLTWSVTGGARGAAQLRQVFQGLRMKPMRTYIEAPLTEADVDATGRLRNTETTFGPTRPHLRQLDDEFSRLLLPAPSGTGRAAHPATT</sequence>
<protein>
    <submittedName>
        <fullName evidence="2">NAD(P)H-dependent oxidoreductase</fullName>
    </submittedName>
</protein>
<gene>
    <name evidence="2" type="ORF">M1L60_19060</name>
</gene>
<organism evidence="2 3">
    <name type="scientific">Paractinoplanes aksuensis</name>
    <dbReference type="NCBI Taxonomy" id="2939490"/>
    <lineage>
        <taxon>Bacteria</taxon>
        <taxon>Bacillati</taxon>
        <taxon>Actinomycetota</taxon>
        <taxon>Actinomycetes</taxon>
        <taxon>Micromonosporales</taxon>
        <taxon>Micromonosporaceae</taxon>
        <taxon>Paractinoplanes</taxon>
    </lineage>
</organism>
<comment type="caution">
    <text evidence="2">The sequence shown here is derived from an EMBL/GenBank/DDBJ whole genome shotgun (WGS) entry which is preliminary data.</text>
</comment>
<dbReference type="SUPFAM" id="SSF52218">
    <property type="entry name" value="Flavoproteins"/>
    <property type="match status" value="1"/>
</dbReference>
<keyword evidence="3" id="KW-1185">Reference proteome</keyword>
<name>A0ABT1DPC9_9ACTN</name>
<evidence type="ECO:0000259" key="1">
    <source>
        <dbReference type="Pfam" id="PF03358"/>
    </source>
</evidence>
<evidence type="ECO:0000313" key="2">
    <source>
        <dbReference type="EMBL" id="MCO8272697.1"/>
    </source>
</evidence>
<dbReference type="InterPro" id="IPR029039">
    <property type="entry name" value="Flavoprotein-like_sf"/>
</dbReference>
<dbReference type="Proteomes" id="UP001523369">
    <property type="component" value="Unassembled WGS sequence"/>
</dbReference>
<accession>A0ABT1DPC9</accession>
<proteinExistence type="predicted"/>
<dbReference type="Gene3D" id="3.40.50.360">
    <property type="match status" value="1"/>
</dbReference>